<evidence type="ECO:0000313" key="1">
    <source>
        <dbReference type="EMBL" id="UWX74734.1"/>
    </source>
</evidence>
<evidence type="ECO:0000313" key="2">
    <source>
        <dbReference type="Proteomes" id="UP001059745"/>
    </source>
</evidence>
<name>A0AB38U3Z8_BURGA</name>
<gene>
    <name evidence="1" type="ORF">NYZ96_24790</name>
</gene>
<sequence>MKHLAAARHFDGGAAQKFNADIDAIFDASRGAIPYSLTLNPENTHPGCSHERHRRAGRCGFAAVIRSISRIDFTISEVQATN</sequence>
<dbReference type="RefSeq" id="WP_186216362.1">
    <property type="nucleotide sequence ID" value="NZ_CADFAS010000047.1"/>
</dbReference>
<reference evidence="1" key="1">
    <citation type="submission" date="2022-09" db="EMBL/GenBank/DDBJ databases">
        <title>Genomic of Burkholderia gladioli.</title>
        <authorList>
            <person name="Wu H."/>
        </authorList>
    </citation>
    <scope>NUCLEOTIDE SEQUENCE</scope>
    <source>
        <strain evidence="1">ZN-S4</strain>
    </source>
</reference>
<dbReference type="AlphaFoldDB" id="A0AB38U3Z8"/>
<protein>
    <submittedName>
        <fullName evidence="1">Uncharacterized protein</fullName>
    </submittedName>
</protein>
<proteinExistence type="predicted"/>
<dbReference type="EMBL" id="CP104215">
    <property type="protein sequence ID" value="UWX74734.1"/>
    <property type="molecule type" value="Genomic_DNA"/>
</dbReference>
<dbReference type="Proteomes" id="UP001059745">
    <property type="component" value="Chromosome 2"/>
</dbReference>
<accession>A0AB38U3Z8</accession>
<organism evidence="1 2">
    <name type="scientific">Burkholderia gladioli</name>
    <name type="common">Pseudomonas marginata</name>
    <name type="synonym">Phytomonas marginata</name>
    <dbReference type="NCBI Taxonomy" id="28095"/>
    <lineage>
        <taxon>Bacteria</taxon>
        <taxon>Pseudomonadati</taxon>
        <taxon>Pseudomonadota</taxon>
        <taxon>Betaproteobacteria</taxon>
        <taxon>Burkholderiales</taxon>
        <taxon>Burkholderiaceae</taxon>
        <taxon>Burkholderia</taxon>
    </lineage>
</organism>